<keyword evidence="1" id="KW-0238">DNA-binding</keyword>
<name>A0A841KXZ2_9FIRM</name>
<accession>A0A841KXZ2</accession>
<sequence length="51" mass="5950">MGGRHIDWKKITPEMIRLRKQGYSFTEIGYKLKISRDSVAKKLKELGVNTK</sequence>
<evidence type="ECO:0000313" key="1">
    <source>
        <dbReference type="EMBL" id="MBB6218213.1"/>
    </source>
</evidence>
<evidence type="ECO:0000313" key="2">
    <source>
        <dbReference type="Proteomes" id="UP000579281"/>
    </source>
</evidence>
<comment type="caution">
    <text evidence="1">The sequence shown here is derived from an EMBL/GenBank/DDBJ whole genome shotgun (WGS) entry which is preliminary data.</text>
</comment>
<dbReference type="GO" id="GO:0003677">
    <property type="term" value="F:DNA binding"/>
    <property type="evidence" value="ECO:0007669"/>
    <property type="project" value="UniProtKB-KW"/>
</dbReference>
<keyword evidence="2" id="KW-1185">Reference proteome</keyword>
<dbReference type="AlphaFoldDB" id="A0A841KXZ2"/>
<dbReference type="Gene3D" id="1.10.10.60">
    <property type="entry name" value="Homeodomain-like"/>
    <property type="match status" value="1"/>
</dbReference>
<protein>
    <submittedName>
        <fullName evidence="1">DNA-binding CsgD family transcriptional regulator</fullName>
    </submittedName>
</protein>
<dbReference type="RefSeq" id="WP_184312702.1">
    <property type="nucleotide sequence ID" value="NZ_JACHEN010000034.1"/>
</dbReference>
<dbReference type="Proteomes" id="UP000579281">
    <property type="component" value="Unassembled WGS sequence"/>
</dbReference>
<dbReference type="EMBL" id="JACHEN010000034">
    <property type="protein sequence ID" value="MBB6218213.1"/>
    <property type="molecule type" value="Genomic_DNA"/>
</dbReference>
<proteinExistence type="predicted"/>
<reference evidence="1 2" key="1">
    <citation type="submission" date="2020-08" db="EMBL/GenBank/DDBJ databases">
        <title>Genomic Encyclopedia of Type Strains, Phase IV (KMG-IV): sequencing the most valuable type-strain genomes for metagenomic binning, comparative biology and taxonomic classification.</title>
        <authorList>
            <person name="Goeker M."/>
        </authorList>
    </citation>
    <scope>NUCLEOTIDE SEQUENCE [LARGE SCALE GENOMIC DNA]</scope>
    <source>
        <strain evidence="1 2">DSM 103526</strain>
    </source>
</reference>
<organism evidence="1 2">
    <name type="scientific">Anaerosolibacter carboniphilus</name>
    <dbReference type="NCBI Taxonomy" id="1417629"/>
    <lineage>
        <taxon>Bacteria</taxon>
        <taxon>Bacillati</taxon>
        <taxon>Bacillota</taxon>
        <taxon>Clostridia</taxon>
        <taxon>Peptostreptococcales</taxon>
        <taxon>Thermotaleaceae</taxon>
        <taxon>Anaerosolibacter</taxon>
    </lineage>
</organism>
<gene>
    <name evidence="1" type="ORF">HNQ80_004353</name>
</gene>